<dbReference type="PANTHER" id="PTHR33116:SF78">
    <property type="entry name" value="OS12G0587133 PROTEIN"/>
    <property type="match status" value="1"/>
</dbReference>
<evidence type="ECO:0000313" key="2">
    <source>
        <dbReference type="Proteomes" id="UP000619265"/>
    </source>
</evidence>
<sequence length="292" mass="32382">MEALSKMIEGMVDGGLLQGFSVGNGVLNISHLLFADDTLIFCGAHLGQVQDLRALLLCFAVVSGLSINLAKSEIVPVGAVPDVEIFASTLGCKISSLPMKYLGLPLGASFKSERIWNDVVERVEHRLAAWKRLYLSKGGRLTLIKSTLSNLPTYFLSLFPLPTKVANRIEKLQRDFLWSGLGEEFKFHLVNWSTVCTPISGGGLGIRHLLKFNQALLGDGSRIRFWFDIWCGNHCLRDTFPTIFALARAKEASIAFLHSSANGTPQWNIDFIRAAHDWELESFTEFFAALYS</sequence>
<proteinExistence type="predicted"/>
<name>A0A833X9G5_JUGRE</name>
<feature type="non-terminal residue" evidence="1">
    <location>
        <position position="292"/>
    </location>
</feature>
<dbReference type="AlphaFoldDB" id="A0A833X9G5"/>
<organism evidence="1 2">
    <name type="scientific">Juglans regia</name>
    <name type="common">English walnut</name>
    <dbReference type="NCBI Taxonomy" id="51240"/>
    <lineage>
        <taxon>Eukaryota</taxon>
        <taxon>Viridiplantae</taxon>
        <taxon>Streptophyta</taxon>
        <taxon>Embryophyta</taxon>
        <taxon>Tracheophyta</taxon>
        <taxon>Spermatophyta</taxon>
        <taxon>Magnoliopsida</taxon>
        <taxon>eudicotyledons</taxon>
        <taxon>Gunneridae</taxon>
        <taxon>Pentapetalae</taxon>
        <taxon>rosids</taxon>
        <taxon>fabids</taxon>
        <taxon>Fagales</taxon>
        <taxon>Juglandaceae</taxon>
        <taxon>Juglans</taxon>
    </lineage>
</organism>
<comment type="caution">
    <text evidence="1">The sequence shown here is derived from an EMBL/GenBank/DDBJ whole genome shotgun (WGS) entry which is preliminary data.</text>
</comment>
<dbReference type="Gramene" id="Jr11_14530_p1">
    <property type="protein sequence ID" value="cds.Jr11_14530_p1"/>
    <property type="gene ID" value="Jr11_14530"/>
</dbReference>
<accession>A0A833X9G5</accession>
<dbReference type="EMBL" id="LIHL02000011">
    <property type="protein sequence ID" value="KAF5455230.1"/>
    <property type="molecule type" value="Genomic_DNA"/>
</dbReference>
<dbReference type="Proteomes" id="UP000619265">
    <property type="component" value="Unassembled WGS sequence"/>
</dbReference>
<reference evidence="1" key="2">
    <citation type="submission" date="2020-03" db="EMBL/GenBank/DDBJ databases">
        <title>Walnut 2.0.</title>
        <authorList>
            <person name="Marrano A."/>
            <person name="Britton M."/>
            <person name="Zimin A.V."/>
            <person name="Zaini P.A."/>
            <person name="Workman R."/>
            <person name="Puiu D."/>
            <person name="Bianco L."/>
            <person name="Allen B.J."/>
            <person name="Troggio M."/>
            <person name="Leslie C.A."/>
            <person name="Timp W."/>
            <person name="Dendekar A."/>
            <person name="Salzberg S.L."/>
            <person name="Neale D.B."/>
        </authorList>
    </citation>
    <scope>NUCLEOTIDE SEQUENCE</scope>
    <source>
        <tissue evidence="1">Leaves</tissue>
    </source>
</reference>
<evidence type="ECO:0000313" key="1">
    <source>
        <dbReference type="EMBL" id="KAF5455230.1"/>
    </source>
</evidence>
<evidence type="ECO:0008006" key="3">
    <source>
        <dbReference type="Google" id="ProtNLM"/>
    </source>
</evidence>
<reference evidence="1" key="1">
    <citation type="submission" date="2015-10" db="EMBL/GenBank/DDBJ databases">
        <authorList>
            <person name="Martinez-Garcia P.J."/>
            <person name="Crepeau M.W."/>
            <person name="Puiu D."/>
            <person name="Gonzalez-Ibeas D."/>
            <person name="Whalen J."/>
            <person name="Stevens K."/>
            <person name="Paul R."/>
            <person name="Butterfield T."/>
            <person name="Britton M."/>
            <person name="Reagan R."/>
            <person name="Chakraborty S."/>
            <person name="Walawage S.L."/>
            <person name="Vasquez-Gross H.A."/>
            <person name="Cardeno C."/>
            <person name="Famula R."/>
            <person name="Pratt K."/>
            <person name="Kuruganti S."/>
            <person name="Aradhya M.K."/>
            <person name="Leslie C.A."/>
            <person name="Dandekar A.M."/>
            <person name="Salzberg S.L."/>
            <person name="Wegrzyn J.L."/>
            <person name="Langley C.H."/>
            <person name="Neale D.B."/>
        </authorList>
    </citation>
    <scope>NUCLEOTIDE SEQUENCE</scope>
    <source>
        <tissue evidence="1">Leaves</tissue>
    </source>
</reference>
<dbReference type="PANTHER" id="PTHR33116">
    <property type="entry name" value="REVERSE TRANSCRIPTASE ZINC-BINDING DOMAIN-CONTAINING PROTEIN-RELATED-RELATED"/>
    <property type="match status" value="1"/>
</dbReference>
<protein>
    <recommendedName>
        <fullName evidence="3">Reverse transcriptase domain-containing protein</fullName>
    </recommendedName>
</protein>
<gene>
    <name evidence="1" type="ORF">F2P56_024830</name>
</gene>